<feature type="transmembrane region" description="Helical" evidence="1">
    <location>
        <begin position="276"/>
        <end position="296"/>
    </location>
</feature>
<name>A0ABM1H3Q0_SOLPN</name>
<reference evidence="3" key="2">
    <citation type="submission" date="2025-08" db="UniProtKB">
        <authorList>
            <consortium name="RefSeq"/>
        </authorList>
    </citation>
    <scope>IDENTIFICATION</scope>
</reference>
<dbReference type="RefSeq" id="XP_015079918.1">
    <property type="nucleotide sequence ID" value="XM_015224432.2"/>
</dbReference>
<feature type="transmembrane region" description="Helical" evidence="1">
    <location>
        <begin position="240"/>
        <end position="264"/>
    </location>
</feature>
<feature type="transmembrane region" description="Helical" evidence="1">
    <location>
        <begin position="343"/>
        <end position="365"/>
    </location>
</feature>
<keyword evidence="2" id="KW-1185">Reference proteome</keyword>
<accession>A0ABM1H3Q0</accession>
<evidence type="ECO:0000256" key="1">
    <source>
        <dbReference type="SAM" id="Phobius"/>
    </source>
</evidence>
<feature type="transmembrane region" description="Helical" evidence="1">
    <location>
        <begin position="303"/>
        <end position="323"/>
    </location>
</feature>
<feature type="transmembrane region" description="Helical" evidence="1">
    <location>
        <begin position="77"/>
        <end position="98"/>
    </location>
</feature>
<evidence type="ECO:0000313" key="3">
    <source>
        <dbReference type="RefSeq" id="XP_015079918.1"/>
    </source>
</evidence>
<dbReference type="GeneID" id="107023671"/>
<feature type="transmembrane region" description="Helical" evidence="1">
    <location>
        <begin position="163"/>
        <end position="180"/>
    </location>
</feature>
<feature type="transmembrane region" description="Helical" evidence="1">
    <location>
        <begin position="137"/>
        <end position="157"/>
    </location>
</feature>
<gene>
    <name evidence="3" type="primary">LOC107023671</name>
</gene>
<protein>
    <submittedName>
        <fullName evidence="3">Uncharacterized protein LOC107023671 isoform X1</fullName>
    </submittedName>
</protein>
<sequence length="378" mass="43336">MVISVLYNFRGPMTLILNYQFKPRIFHPFGVMSFINKNTISAHKNGVFLNKFSGSSNHTWSPIMTTDTTTLSYWLNWRFLICAILILAAMVVSLLLIWKYDCSSKYRKENGQKKATFLCKDDVWKTCYKAIHPNWLLAYRLIAFSILLSLLTADVVLHGVRILYFYTQWTFTLVTVYFLLGSSLSIRGCLQPCNGGSGASTGGVDTERGTYIAPVPENSSVLIESNGLNSHGEPHDHWGLALQIIFQMTAGAIVLTDCVFWLVIYPFLTDKNYKLHFLAVCMHSVNAICLLGDVFLNRLRFPFFRLAYFVLWTCVFVIFQWILHMFVSLRWPYPFLDLSSQYAPLWYFAVGILHLPCYGIFAILIRTKTCCLSRLFVS</sequence>
<evidence type="ECO:0000313" key="2">
    <source>
        <dbReference type="Proteomes" id="UP000694930"/>
    </source>
</evidence>
<keyword evidence="1" id="KW-0472">Membrane</keyword>
<proteinExistence type="predicted"/>
<reference evidence="2" key="1">
    <citation type="journal article" date="2014" name="Nat. Genet.">
        <title>The genome of the stress-tolerant wild tomato species Solanum pennellii.</title>
        <authorList>
            <person name="Bolger A."/>
            <person name="Scossa F."/>
            <person name="Bolger M.E."/>
            <person name="Lanz C."/>
            <person name="Maumus F."/>
            <person name="Tohge T."/>
            <person name="Quesneville H."/>
            <person name="Alseekh S."/>
            <person name="Sorensen I."/>
            <person name="Lichtenstein G."/>
            <person name="Fich E.A."/>
            <person name="Conte M."/>
            <person name="Keller H."/>
            <person name="Schneeberger K."/>
            <person name="Schwacke R."/>
            <person name="Ofner I."/>
            <person name="Vrebalov J."/>
            <person name="Xu Y."/>
            <person name="Osorio S."/>
            <person name="Aflitos S.A."/>
            <person name="Schijlen E."/>
            <person name="Jimenez-Gomez J.M."/>
            <person name="Ryngajllo M."/>
            <person name="Kimura S."/>
            <person name="Kumar R."/>
            <person name="Koenig D."/>
            <person name="Headland L.R."/>
            <person name="Maloof J.N."/>
            <person name="Sinha N."/>
            <person name="van Ham R.C."/>
            <person name="Lankhorst R.K."/>
            <person name="Mao L."/>
            <person name="Vogel A."/>
            <person name="Arsova B."/>
            <person name="Panstruga R."/>
            <person name="Fei Z."/>
            <person name="Rose J.K."/>
            <person name="Zamir D."/>
            <person name="Carrari F."/>
            <person name="Giovannoni J.J."/>
            <person name="Weigel D."/>
            <person name="Usadel B."/>
            <person name="Fernie A.R."/>
        </authorList>
    </citation>
    <scope>NUCLEOTIDE SEQUENCE [LARGE SCALE GENOMIC DNA]</scope>
    <source>
        <strain evidence="2">cv. LA0716</strain>
    </source>
</reference>
<keyword evidence="1" id="KW-1133">Transmembrane helix</keyword>
<dbReference type="Proteomes" id="UP000694930">
    <property type="component" value="Chromosome 6"/>
</dbReference>
<dbReference type="PANTHER" id="PTHR12242">
    <property type="entry name" value="OS02G0130600 PROTEIN-RELATED"/>
    <property type="match status" value="1"/>
</dbReference>
<organism evidence="2 3">
    <name type="scientific">Solanum pennellii</name>
    <name type="common">Tomato</name>
    <name type="synonym">Lycopersicon pennellii</name>
    <dbReference type="NCBI Taxonomy" id="28526"/>
    <lineage>
        <taxon>Eukaryota</taxon>
        <taxon>Viridiplantae</taxon>
        <taxon>Streptophyta</taxon>
        <taxon>Embryophyta</taxon>
        <taxon>Tracheophyta</taxon>
        <taxon>Spermatophyta</taxon>
        <taxon>Magnoliopsida</taxon>
        <taxon>eudicotyledons</taxon>
        <taxon>Gunneridae</taxon>
        <taxon>Pentapetalae</taxon>
        <taxon>asterids</taxon>
        <taxon>lamiids</taxon>
        <taxon>Solanales</taxon>
        <taxon>Solanaceae</taxon>
        <taxon>Solanoideae</taxon>
        <taxon>Solaneae</taxon>
        <taxon>Solanum</taxon>
        <taxon>Solanum subgen. Lycopersicon</taxon>
    </lineage>
</organism>
<dbReference type="PANTHER" id="PTHR12242:SF10">
    <property type="entry name" value="TRANSMEMBRANE PROTEIN"/>
    <property type="match status" value="1"/>
</dbReference>
<keyword evidence="1" id="KW-0812">Transmembrane</keyword>